<dbReference type="OrthoDB" id="631241at2759"/>
<dbReference type="PANTHER" id="PTHR47926:SF533">
    <property type="entry name" value="DYW DOMAIN-CONTAINING PROTEIN"/>
    <property type="match status" value="1"/>
</dbReference>
<dbReference type="OMA" id="SACGAYS"/>
<dbReference type="Pfam" id="PF20431">
    <property type="entry name" value="E_motif"/>
    <property type="match status" value="1"/>
</dbReference>
<dbReference type="GO" id="GO:0003723">
    <property type="term" value="F:RNA binding"/>
    <property type="evidence" value="ECO:0007669"/>
    <property type="project" value="InterPro"/>
</dbReference>
<dbReference type="InParanoid" id="D8SJ58"/>
<dbReference type="STRING" id="88036.D8SJ58"/>
<reference evidence="3 4" key="1">
    <citation type="journal article" date="2011" name="Science">
        <title>The Selaginella genome identifies genetic changes associated with the evolution of vascular plants.</title>
        <authorList>
            <person name="Banks J.A."/>
            <person name="Nishiyama T."/>
            <person name="Hasebe M."/>
            <person name="Bowman J.L."/>
            <person name="Gribskov M."/>
            <person name="dePamphilis C."/>
            <person name="Albert V.A."/>
            <person name="Aono N."/>
            <person name="Aoyama T."/>
            <person name="Ambrose B.A."/>
            <person name="Ashton N.W."/>
            <person name="Axtell M.J."/>
            <person name="Barker E."/>
            <person name="Barker M.S."/>
            <person name="Bennetzen J.L."/>
            <person name="Bonawitz N.D."/>
            <person name="Chapple C."/>
            <person name="Cheng C."/>
            <person name="Correa L.G."/>
            <person name="Dacre M."/>
            <person name="DeBarry J."/>
            <person name="Dreyer I."/>
            <person name="Elias M."/>
            <person name="Engstrom E.M."/>
            <person name="Estelle M."/>
            <person name="Feng L."/>
            <person name="Finet C."/>
            <person name="Floyd S.K."/>
            <person name="Frommer W.B."/>
            <person name="Fujita T."/>
            <person name="Gramzow L."/>
            <person name="Gutensohn M."/>
            <person name="Harholt J."/>
            <person name="Hattori M."/>
            <person name="Heyl A."/>
            <person name="Hirai T."/>
            <person name="Hiwatashi Y."/>
            <person name="Ishikawa M."/>
            <person name="Iwata M."/>
            <person name="Karol K.G."/>
            <person name="Koehler B."/>
            <person name="Kolukisaoglu U."/>
            <person name="Kubo M."/>
            <person name="Kurata T."/>
            <person name="Lalonde S."/>
            <person name="Li K."/>
            <person name="Li Y."/>
            <person name="Litt A."/>
            <person name="Lyons E."/>
            <person name="Manning G."/>
            <person name="Maruyama T."/>
            <person name="Michael T.P."/>
            <person name="Mikami K."/>
            <person name="Miyazaki S."/>
            <person name="Morinaga S."/>
            <person name="Murata T."/>
            <person name="Mueller-Roeber B."/>
            <person name="Nelson D.R."/>
            <person name="Obara M."/>
            <person name="Oguri Y."/>
            <person name="Olmstead R.G."/>
            <person name="Onodera N."/>
            <person name="Petersen B.L."/>
            <person name="Pils B."/>
            <person name="Prigge M."/>
            <person name="Rensing S.A."/>
            <person name="Riano-Pachon D.M."/>
            <person name="Roberts A.W."/>
            <person name="Sato Y."/>
            <person name="Scheller H.V."/>
            <person name="Schulz B."/>
            <person name="Schulz C."/>
            <person name="Shakirov E.V."/>
            <person name="Shibagaki N."/>
            <person name="Shinohara N."/>
            <person name="Shippen D.E."/>
            <person name="Soerensen I."/>
            <person name="Sotooka R."/>
            <person name="Sugimoto N."/>
            <person name="Sugita M."/>
            <person name="Sumikawa N."/>
            <person name="Tanurdzic M."/>
            <person name="Theissen G."/>
            <person name="Ulvskov P."/>
            <person name="Wakazuki S."/>
            <person name="Weng J.K."/>
            <person name="Willats W.W."/>
            <person name="Wipf D."/>
            <person name="Wolf P.G."/>
            <person name="Yang L."/>
            <person name="Zimmer A.D."/>
            <person name="Zhu Q."/>
            <person name="Mitros T."/>
            <person name="Hellsten U."/>
            <person name="Loque D."/>
            <person name="Otillar R."/>
            <person name="Salamov A."/>
            <person name="Schmutz J."/>
            <person name="Shapiro H."/>
            <person name="Lindquist E."/>
            <person name="Lucas S."/>
            <person name="Rokhsar D."/>
            <person name="Grigoriev I.V."/>
        </authorList>
    </citation>
    <scope>NUCLEOTIDE SEQUENCE [LARGE SCALE GENOMIC DNA]</scope>
</reference>
<organism evidence="4">
    <name type="scientific">Selaginella moellendorffii</name>
    <name type="common">Spikemoss</name>
    <dbReference type="NCBI Taxonomy" id="88036"/>
    <lineage>
        <taxon>Eukaryota</taxon>
        <taxon>Viridiplantae</taxon>
        <taxon>Streptophyta</taxon>
        <taxon>Embryophyta</taxon>
        <taxon>Tracheophyta</taxon>
        <taxon>Lycopodiopsida</taxon>
        <taxon>Selaginellales</taxon>
        <taxon>Selaginellaceae</taxon>
        <taxon>Selaginella</taxon>
    </lineage>
</organism>
<dbReference type="EMBL" id="GL377622">
    <property type="protein sequence ID" value="EFJ15615.1"/>
    <property type="molecule type" value="Genomic_DNA"/>
</dbReference>
<dbReference type="FunFam" id="1.25.40.10:FF:000158">
    <property type="entry name" value="pentatricopeptide repeat-containing protein At2g33680"/>
    <property type="match status" value="1"/>
</dbReference>
<feature type="repeat" description="PPR" evidence="2">
    <location>
        <begin position="29"/>
        <end position="59"/>
    </location>
</feature>
<protein>
    <recommendedName>
        <fullName evidence="5">Pentacotripeptide-repeat region of PRORP domain-containing protein</fullName>
    </recommendedName>
</protein>
<dbReference type="eggNOG" id="KOG4197">
    <property type="taxonomic scope" value="Eukaryota"/>
</dbReference>
<proteinExistence type="predicted"/>
<dbReference type="PANTHER" id="PTHR47926">
    <property type="entry name" value="PENTATRICOPEPTIDE REPEAT-CONTAINING PROTEIN"/>
    <property type="match status" value="1"/>
</dbReference>
<keyword evidence="4" id="KW-1185">Reference proteome</keyword>
<dbReference type="InterPro" id="IPR046960">
    <property type="entry name" value="PPR_At4g14850-like_plant"/>
</dbReference>
<sequence>MIAAYARFGHVTLAFESFREFVLQGGLADDVTFINLISACSHAGKLREAWDYFMLMRGEFAIDPVRQHYVCIVDLLSRSGRLVEAAELLKSMPFVPDVISWTNFLSACGAYSNLELASEALYQVSELEEECSAAYILLANIFASAGRLDDAERVRKEMADKGLKAVTESSFIWLRKQEQTERLT</sequence>
<accession>D8SJ58</accession>
<dbReference type="Pfam" id="PF01535">
    <property type="entry name" value="PPR"/>
    <property type="match status" value="2"/>
</dbReference>
<gene>
    <name evidence="3" type="ORF">SELMODRAFT_117998</name>
</gene>
<dbReference type="SUPFAM" id="SSF48452">
    <property type="entry name" value="TPR-like"/>
    <property type="match status" value="1"/>
</dbReference>
<evidence type="ECO:0000313" key="3">
    <source>
        <dbReference type="EMBL" id="EFJ15615.1"/>
    </source>
</evidence>
<dbReference type="KEGG" id="smo:SELMODRAFT_117998"/>
<evidence type="ECO:0000256" key="2">
    <source>
        <dbReference type="PROSITE-ProRule" id="PRU00708"/>
    </source>
</evidence>
<dbReference type="Gramene" id="EFJ15615">
    <property type="protein sequence ID" value="EFJ15615"/>
    <property type="gene ID" value="SELMODRAFT_117998"/>
</dbReference>
<dbReference type="Proteomes" id="UP000001514">
    <property type="component" value="Unassembled WGS sequence"/>
</dbReference>
<dbReference type="AlphaFoldDB" id="D8SJ58"/>
<evidence type="ECO:0000313" key="4">
    <source>
        <dbReference type="Proteomes" id="UP000001514"/>
    </source>
</evidence>
<feature type="repeat" description="PPR" evidence="2">
    <location>
        <begin position="131"/>
        <end position="165"/>
    </location>
</feature>
<dbReference type="Gene3D" id="1.25.40.10">
    <property type="entry name" value="Tetratricopeptide repeat domain"/>
    <property type="match status" value="2"/>
</dbReference>
<dbReference type="NCBIfam" id="TIGR00756">
    <property type="entry name" value="PPR"/>
    <property type="match status" value="1"/>
</dbReference>
<evidence type="ECO:0008006" key="5">
    <source>
        <dbReference type="Google" id="ProtNLM"/>
    </source>
</evidence>
<name>D8SJ58_SELML</name>
<keyword evidence="1" id="KW-0677">Repeat</keyword>
<dbReference type="InterPro" id="IPR011990">
    <property type="entry name" value="TPR-like_helical_dom_sf"/>
</dbReference>
<dbReference type="GO" id="GO:0048731">
    <property type="term" value="P:system development"/>
    <property type="evidence" value="ECO:0007669"/>
    <property type="project" value="UniProtKB-ARBA"/>
</dbReference>
<dbReference type="GO" id="GO:0009451">
    <property type="term" value="P:RNA modification"/>
    <property type="evidence" value="ECO:0007669"/>
    <property type="project" value="InterPro"/>
</dbReference>
<dbReference type="HOGENOM" id="CLU_002706_0_0_1"/>
<dbReference type="PROSITE" id="PS51375">
    <property type="entry name" value="PPR"/>
    <property type="match status" value="2"/>
</dbReference>
<dbReference type="InterPro" id="IPR046848">
    <property type="entry name" value="E_motif"/>
</dbReference>
<dbReference type="InterPro" id="IPR002885">
    <property type="entry name" value="PPR_rpt"/>
</dbReference>
<evidence type="ECO:0000256" key="1">
    <source>
        <dbReference type="ARBA" id="ARBA00022737"/>
    </source>
</evidence>